<reference evidence="2 3" key="1">
    <citation type="journal article" date="2014" name="PLoS ONE">
        <title>Global Analysis of Gene Expression Profiles in Physic Nut (Jatropha curcas L.) Seedlings Exposed to Salt Stress.</title>
        <authorList>
            <person name="Zhang L."/>
            <person name="Zhang C."/>
            <person name="Wu P."/>
            <person name="Chen Y."/>
            <person name="Li M."/>
            <person name="Jiang H."/>
            <person name="Wu G."/>
        </authorList>
    </citation>
    <scope>NUCLEOTIDE SEQUENCE [LARGE SCALE GENOMIC DNA]</scope>
    <source>
        <strain evidence="3">cv. GZQX0401</strain>
        <tissue evidence="2">Young leaves</tissue>
    </source>
</reference>
<feature type="compositionally biased region" description="Polar residues" evidence="1">
    <location>
        <begin position="107"/>
        <end position="116"/>
    </location>
</feature>
<feature type="compositionally biased region" description="Basic and acidic residues" evidence="1">
    <location>
        <begin position="69"/>
        <end position="103"/>
    </location>
</feature>
<dbReference type="Proteomes" id="UP000027138">
    <property type="component" value="Unassembled WGS sequence"/>
</dbReference>
<keyword evidence="3" id="KW-1185">Reference proteome</keyword>
<feature type="region of interest" description="Disordered" evidence="1">
    <location>
        <begin position="69"/>
        <end position="116"/>
    </location>
</feature>
<accession>A0A067L824</accession>
<gene>
    <name evidence="2" type="ORF">JCGZ_19758</name>
</gene>
<organism evidence="2 3">
    <name type="scientific">Jatropha curcas</name>
    <name type="common">Barbados nut</name>
    <dbReference type="NCBI Taxonomy" id="180498"/>
    <lineage>
        <taxon>Eukaryota</taxon>
        <taxon>Viridiplantae</taxon>
        <taxon>Streptophyta</taxon>
        <taxon>Embryophyta</taxon>
        <taxon>Tracheophyta</taxon>
        <taxon>Spermatophyta</taxon>
        <taxon>Magnoliopsida</taxon>
        <taxon>eudicotyledons</taxon>
        <taxon>Gunneridae</taxon>
        <taxon>Pentapetalae</taxon>
        <taxon>rosids</taxon>
        <taxon>fabids</taxon>
        <taxon>Malpighiales</taxon>
        <taxon>Euphorbiaceae</taxon>
        <taxon>Crotonoideae</taxon>
        <taxon>Jatropheae</taxon>
        <taxon>Jatropha</taxon>
    </lineage>
</organism>
<dbReference type="AlphaFoldDB" id="A0A067L824"/>
<dbReference type="OrthoDB" id="1724165at2759"/>
<dbReference type="EMBL" id="KK914248">
    <property type="protein sequence ID" value="KDP44616.1"/>
    <property type="molecule type" value="Genomic_DNA"/>
</dbReference>
<name>A0A067L824_JATCU</name>
<dbReference type="PANTHER" id="PTHR32108">
    <property type="entry name" value="DNA-DIRECTED RNA POLYMERASE SUBUNIT ALPHA"/>
    <property type="match status" value="1"/>
</dbReference>
<evidence type="ECO:0000313" key="2">
    <source>
        <dbReference type="EMBL" id="KDP44616.1"/>
    </source>
</evidence>
<dbReference type="PANTHER" id="PTHR32108:SF9">
    <property type="entry name" value="REVERSE TRANSCRIPTASE RNASE H-LIKE DOMAIN-CONTAINING PROTEIN"/>
    <property type="match status" value="1"/>
</dbReference>
<evidence type="ECO:0000313" key="3">
    <source>
        <dbReference type="Proteomes" id="UP000027138"/>
    </source>
</evidence>
<proteinExistence type="predicted"/>
<sequence length="187" mass="20664">MWHPSSGLTGLGGGCYRLNRVDQSMRLGVDYQKKCSEGEVNEVGVQSLTRSGRVYNLESSMQAKGKEVAVDGTKKRITEKGGEEPKEKKKEEEVVKGQKKAVEVGESSQSKAPSGVTASSVLSQLQRIRADISIWDLLIASKEHREALLKAMTFVRVPARIQSVDMINVLQRRIGEVTFFDSNLLPE</sequence>
<evidence type="ECO:0000256" key="1">
    <source>
        <dbReference type="SAM" id="MobiDB-lite"/>
    </source>
</evidence>
<protein>
    <submittedName>
        <fullName evidence="2">Uncharacterized protein</fullName>
    </submittedName>
</protein>